<evidence type="ECO:0000256" key="2">
    <source>
        <dbReference type="ARBA" id="ARBA00023015"/>
    </source>
</evidence>
<evidence type="ECO:0000256" key="5">
    <source>
        <dbReference type="ARBA" id="ARBA00023242"/>
    </source>
</evidence>
<protein>
    <submittedName>
        <fullName evidence="6">Uncharacterized protein</fullName>
    </submittedName>
</protein>
<dbReference type="EMBL" id="JBEAFC010000007">
    <property type="protein sequence ID" value="KAL1549502.1"/>
    <property type="molecule type" value="Genomic_DNA"/>
</dbReference>
<dbReference type="Proteomes" id="UP001567538">
    <property type="component" value="Unassembled WGS sequence"/>
</dbReference>
<keyword evidence="7" id="KW-1185">Reference proteome</keyword>
<dbReference type="GO" id="GO:0005634">
    <property type="term" value="C:nucleus"/>
    <property type="evidence" value="ECO:0007669"/>
    <property type="project" value="UniProtKB-SubCell"/>
</dbReference>
<comment type="caution">
    <text evidence="6">The sequence shown here is derived from an EMBL/GenBank/DDBJ whole genome shotgun (WGS) entry which is preliminary data.</text>
</comment>
<gene>
    <name evidence="6" type="ORF">AAHA92_17601</name>
</gene>
<keyword evidence="4" id="KW-0804">Transcription</keyword>
<dbReference type="Gene3D" id="2.40.330.10">
    <property type="entry name" value="DNA-binding pseudobarrel domain"/>
    <property type="match status" value="1"/>
</dbReference>
<evidence type="ECO:0000313" key="6">
    <source>
        <dbReference type="EMBL" id="KAL1549502.1"/>
    </source>
</evidence>
<keyword evidence="3" id="KW-0238">DNA-binding</keyword>
<dbReference type="InterPro" id="IPR015300">
    <property type="entry name" value="DNA-bd_pseudobarrel_sf"/>
</dbReference>
<reference evidence="6 7" key="1">
    <citation type="submission" date="2024-06" db="EMBL/GenBank/DDBJ databases">
        <title>A chromosome level genome sequence of Diviner's sage (Salvia divinorum).</title>
        <authorList>
            <person name="Ford S.A."/>
            <person name="Ro D.-K."/>
            <person name="Ness R.W."/>
            <person name="Phillips M.A."/>
        </authorList>
    </citation>
    <scope>NUCLEOTIDE SEQUENCE [LARGE SCALE GENOMIC DNA]</scope>
    <source>
        <strain evidence="6">SAF-2024a</strain>
        <tissue evidence="6">Leaf</tissue>
    </source>
</reference>
<accession>A0ABD1GZE6</accession>
<dbReference type="SUPFAM" id="SSF101936">
    <property type="entry name" value="DNA-binding pseudobarrel domain"/>
    <property type="match status" value="1"/>
</dbReference>
<keyword evidence="5" id="KW-0539">Nucleus</keyword>
<dbReference type="GO" id="GO:0003677">
    <property type="term" value="F:DNA binding"/>
    <property type="evidence" value="ECO:0007669"/>
    <property type="project" value="UniProtKB-KW"/>
</dbReference>
<evidence type="ECO:0000256" key="1">
    <source>
        <dbReference type="ARBA" id="ARBA00004123"/>
    </source>
</evidence>
<comment type="subcellular location">
    <subcellularLocation>
        <location evidence="1">Nucleus</location>
    </subcellularLocation>
</comment>
<evidence type="ECO:0000256" key="4">
    <source>
        <dbReference type="ARBA" id="ARBA00023163"/>
    </source>
</evidence>
<organism evidence="6 7">
    <name type="scientific">Salvia divinorum</name>
    <name type="common">Maria pastora</name>
    <name type="synonym">Diviner's sage</name>
    <dbReference type="NCBI Taxonomy" id="28513"/>
    <lineage>
        <taxon>Eukaryota</taxon>
        <taxon>Viridiplantae</taxon>
        <taxon>Streptophyta</taxon>
        <taxon>Embryophyta</taxon>
        <taxon>Tracheophyta</taxon>
        <taxon>Spermatophyta</taxon>
        <taxon>Magnoliopsida</taxon>
        <taxon>eudicotyledons</taxon>
        <taxon>Gunneridae</taxon>
        <taxon>Pentapetalae</taxon>
        <taxon>asterids</taxon>
        <taxon>lamiids</taxon>
        <taxon>Lamiales</taxon>
        <taxon>Lamiaceae</taxon>
        <taxon>Nepetoideae</taxon>
        <taxon>Mentheae</taxon>
        <taxon>Salviinae</taxon>
        <taxon>Salvia</taxon>
        <taxon>Salvia subgen. Calosphace</taxon>
    </lineage>
</organism>
<keyword evidence="2" id="KW-0805">Transcription regulation</keyword>
<sequence>MRSQRQETAIFAMGMSSHALFTTPTPNIFCCADYAYLTLTSPASMDVDHCKKPSFLKCFSLTKNMDSIRLPPEWVSEHGDELPYECSLVMPNDVQWTVRLMEIGSRCYVGRSS</sequence>
<name>A0ABD1GZE6_SALDI</name>
<proteinExistence type="predicted"/>
<dbReference type="AlphaFoldDB" id="A0ABD1GZE6"/>
<evidence type="ECO:0000313" key="7">
    <source>
        <dbReference type="Proteomes" id="UP001567538"/>
    </source>
</evidence>
<evidence type="ECO:0000256" key="3">
    <source>
        <dbReference type="ARBA" id="ARBA00023125"/>
    </source>
</evidence>